<evidence type="ECO:0000256" key="1">
    <source>
        <dbReference type="ARBA" id="ARBA00023015"/>
    </source>
</evidence>
<keyword evidence="2" id="KW-0238">DNA-binding</keyword>
<feature type="domain" description="Transcriptional regulator LacI/GalR-like sensor" evidence="4">
    <location>
        <begin position="123"/>
        <end position="280"/>
    </location>
</feature>
<evidence type="ECO:0000256" key="2">
    <source>
        <dbReference type="ARBA" id="ARBA00023125"/>
    </source>
</evidence>
<dbReference type="PANTHER" id="PTHR30146">
    <property type="entry name" value="LACI-RELATED TRANSCRIPTIONAL REPRESSOR"/>
    <property type="match status" value="1"/>
</dbReference>
<evidence type="ECO:0000313" key="5">
    <source>
        <dbReference type="EMBL" id="GMA86866.1"/>
    </source>
</evidence>
<dbReference type="PANTHER" id="PTHR30146:SF109">
    <property type="entry name" value="HTH-TYPE TRANSCRIPTIONAL REGULATOR GALS"/>
    <property type="match status" value="1"/>
</dbReference>
<dbReference type="InterPro" id="IPR046335">
    <property type="entry name" value="LacI/GalR-like_sensor"/>
</dbReference>
<evidence type="ECO:0000259" key="4">
    <source>
        <dbReference type="Pfam" id="PF13377"/>
    </source>
</evidence>
<keyword evidence="3" id="KW-0804">Transcription</keyword>
<gene>
    <name evidence="5" type="ORF">GCM10025868_21160</name>
</gene>
<dbReference type="SUPFAM" id="SSF53822">
    <property type="entry name" value="Periplasmic binding protein-like I"/>
    <property type="match status" value="1"/>
</dbReference>
<dbReference type="CDD" id="cd06267">
    <property type="entry name" value="PBP1_LacI_sugar_binding-like"/>
    <property type="match status" value="1"/>
</dbReference>
<reference evidence="6" key="1">
    <citation type="journal article" date="2019" name="Int. J. Syst. Evol. Microbiol.">
        <title>The Global Catalogue of Microorganisms (GCM) 10K type strain sequencing project: providing services to taxonomists for standard genome sequencing and annotation.</title>
        <authorList>
            <consortium name="The Broad Institute Genomics Platform"/>
            <consortium name="The Broad Institute Genome Sequencing Center for Infectious Disease"/>
            <person name="Wu L."/>
            <person name="Ma J."/>
        </authorList>
    </citation>
    <scope>NUCLEOTIDE SEQUENCE [LARGE SCALE GENOMIC DNA]</scope>
    <source>
        <strain evidence="6">NBRC 108730</strain>
    </source>
</reference>
<comment type="caution">
    <text evidence="5">The sequence shown here is derived from an EMBL/GenBank/DDBJ whole genome shotgun (WGS) entry which is preliminary data.</text>
</comment>
<organism evidence="5 6">
    <name type="scientific">Angustibacter aerolatus</name>
    <dbReference type="NCBI Taxonomy" id="1162965"/>
    <lineage>
        <taxon>Bacteria</taxon>
        <taxon>Bacillati</taxon>
        <taxon>Actinomycetota</taxon>
        <taxon>Actinomycetes</taxon>
        <taxon>Kineosporiales</taxon>
        <taxon>Kineosporiaceae</taxon>
    </lineage>
</organism>
<keyword evidence="6" id="KW-1185">Reference proteome</keyword>
<evidence type="ECO:0000256" key="3">
    <source>
        <dbReference type="ARBA" id="ARBA00023163"/>
    </source>
</evidence>
<accession>A0ABQ6JH39</accession>
<proteinExistence type="predicted"/>
<dbReference type="Proteomes" id="UP001157017">
    <property type="component" value="Unassembled WGS sequence"/>
</dbReference>
<dbReference type="Pfam" id="PF13377">
    <property type="entry name" value="Peripla_BP_3"/>
    <property type="match status" value="1"/>
</dbReference>
<dbReference type="Gene3D" id="3.40.50.2300">
    <property type="match status" value="2"/>
</dbReference>
<keyword evidence="1" id="KW-0805">Transcription regulation</keyword>
<name>A0ABQ6JH39_9ACTN</name>
<dbReference type="EMBL" id="BSUZ01000001">
    <property type="protein sequence ID" value="GMA86866.1"/>
    <property type="molecule type" value="Genomic_DNA"/>
</dbReference>
<dbReference type="InterPro" id="IPR028082">
    <property type="entry name" value="Peripla_BP_I"/>
</dbReference>
<sequence length="287" mass="31123">MPNTVAVTFRRGRDAAIGVAVPSVGDPFFAAVVEAVEGEARRRGYAVIVTSLGNLPDDERPAILALLQRQVVGLIATPTDPDQSYLRSRQPRTAMVFIDRLPGQIRADTVRQDDEAGGYQATAHLLEHGHRRVAFLGDDDGFRTTALRLDGYRRALREAGVDDDPALVRLGDIGVDALTAEVDALLGADDPPSAVFSSNARATRSFLHALHRLDRHPAYVGFGDFPMADLLSPSVTVVDQDPEAMGRIAVERLFDRLTDPDRRLRRTVLLPVQAIGRGSCGPGCSLR</sequence>
<protein>
    <submittedName>
        <fullName evidence="5">LacI family transcriptional regulator</fullName>
    </submittedName>
</protein>
<evidence type="ECO:0000313" key="6">
    <source>
        <dbReference type="Proteomes" id="UP001157017"/>
    </source>
</evidence>